<dbReference type="Proteomes" id="UP000198937">
    <property type="component" value="Unassembled WGS sequence"/>
</dbReference>
<dbReference type="OrthoDB" id="9134227at2"/>
<gene>
    <name evidence="1" type="ORF">GA0070617_1006</name>
</gene>
<accession>A0A1C6U4E4</accession>
<evidence type="ECO:0000313" key="2">
    <source>
        <dbReference type="Proteomes" id="UP000198937"/>
    </source>
</evidence>
<dbReference type="AlphaFoldDB" id="A0A1C6U4E4"/>
<dbReference type="EMBL" id="FMIA01000002">
    <property type="protein sequence ID" value="SCL48874.1"/>
    <property type="molecule type" value="Genomic_DNA"/>
</dbReference>
<proteinExistence type="predicted"/>
<dbReference type="STRING" id="683228.GA0070617_1006"/>
<organism evidence="1 2">
    <name type="scientific">Micromonospora yangpuensis</name>
    <dbReference type="NCBI Taxonomy" id="683228"/>
    <lineage>
        <taxon>Bacteria</taxon>
        <taxon>Bacillati</taxon>
        <taxon>Actinomycetota</taxon>
        <taxon>Actinomycetes</taxon>
        <taxon>Micromonosporales</taxon>
        <taxon>Micromonosporaceae</taxon>
        <taxon>Micromonospora</taxon>
    </lineage>
</organism>
<name>A0A1C6U4E4_9ACTN</name>
<protein>
    <submittedName>
        <fullName evidence="1">Uncharacterized protein</fullName>
    </submittedName>
</protein>
<dbReference type="RefSeq" id="WP_091434369.1">
    <property type="nucleotide sequence ID" value="NZ_BMMJ01000001.1"/>
</dbReference>
<sequence length="573" mass="63956">MKDKRSGTQVLYGLLPEQTADLQGGIWKSVEWRDPIKVDVDEAAIRRRLETEILGWTRDVGAVNASRTLDIEVVKVNDSRGVKVERYPEIYICRHCRRVESVRDRNCACGQKSWQQSHFVGYHECGRLEAPRIPRCEQHNQVRMEYQPTIDASKILFKCPICKATLQRGFSYRRCPCGRRWPQRDSHALAYTVHRSASVYAPQSFVLINPGTKRRIIEITESGGPRRALTWVLNGMREDRPSERQHTTSSLVDQLVASGVSRAVAEQMAGVAASHGELTSEDDLGPLAAAPHERLLQAEREAVDLALATFDGRVRIQDLLSDSVPVAVRDRYTNVYPEAMQRAGLETVELADRFPVMRAVYGFTRGGTVPGAVNLNLFSGKRGRRIYADPQQSEALMFRLNPTLVARWLRQRGHDVPTAPDDRGTRAAIASVIDLPDRFNEHTGQPTPGSELLGLVHSYAHRVIRQLSVFAGVDRESLGEYLLPSHGVFFVFAAARGDFVLGGLQAVFENDLQTFLDAVVNAEHRCPLDPACERNGGACHACAHLGEPVCGHFNRYLHRGTLLGPNGYLRLVS</sequence>
<keyword evidence="2" id="KW-1185">Reference proteome</keyword>
<evidence type="ECO:0000313" key="1">
    <source>
        <dbReference type="EMBL" id="SCL48874.1"/>
    </source>
</evidence>
<reference evidence="1 2" key="1">
    <citation type="submission" date="2016-06" db="EMBL/GenBank/DDBJ databases">
        <authorList>
            <person name="Kjaerup R.B."/>
            <person name="Dalgaard T.S."/>
            <person name="Juul-Madsen H.R."/>
        </authorList>
    </citation>
    <scope>NUCLEOTIDE SEQUENCE [LARGE SCALE GENOMIC DNA]</scope>
    <source>
        <strain evidence="1 2">DSM 45577</strain>
    </source>
</reference>